<dbReference type="PANTHER" id="PTHR44809">
    <property type="match status" value="1"/>
</dbReference>
<dbReference type="SMART" id="SM00028">
    <property type="entry name" value="TPR"/>
    <property type="match status" value="8"/>
</dbReference>
<dbReference type="Pfam" id="PF13424">
    <property type="entry name" value="TPR_12"/>
    <property type="match status" value="2"/>
</dbReference>
<dbReference type="PANTHER" id="PTHR44809:SF1">
    <property type="entry name" value="PROTEIN O-MANNOSYL-TRANSFERASE TMTC1"/>
    <property type="match status" value="1"/>
</dbReference>
<proteinExistence type="predicted"/>
<dbReference type="AlphaFoldDB" id="A4TX37"/>
<dbReference type="Gene3D" id="3.40.50.150">
    <property type="entry name" value="Vaccinia Virus protein VP39"/>
    <property type="match status" value="1"/>
</dbReference>
<name>A4TX37_9PROT</name>
<dbReference type="Pfam" id="PF13176">
    <property type="entry name" value="TPR_7"/>
    <property type="match status" value="1"/>
</dbReference>
<sequence length="543" mass="58439">MRAKTVKSTATVFTEAMRAYEDGKPADARRLARQLVESAPSFGGAHYLLGLLALDQGQGKRAAGHLATAIAITPGQSALHLAMGRALEMGNEVAEASLHFRTVLNIHPHHAEAHARLGHLLRQQGRVDEAISHCRHAVTADPGHAEAWNTLGALLQQQGDPREAAQCLRRALQLRPVWPTALNNFGLALKECGNLAEAAAILEGAVDIRPDHAGTRTNLASVLRAMGQLDRAREQAEKAVKLAPRDSDSWVELGLIRQAQGHEDGAASAFDRATAIAPDQIKPWFCLAESCRAIGQTDRAAQAYRHCLTLDPDDSHGAGLGLALTGSADTPQRAPQAYVRQLFDEYADRFDSALVGALDYRGPALLADALNRCLDERRDLAVLDAGCGTGLAAPVLRPLAATLDGLDLSPAMVAKARDRGIYDSLHEAELEQFLSRRRVEYDLIAAADVMVYLGDLTPVLNAARGALRDDGILAFTVEKAENCDSYMLGAKHRYAHAADYIRRQADFAGFTVALLEDAVTRKDGGVDVPGMVAVLRKQSRKGD</sequence>
<feature type="repeat" description="TPR" evidence="1">
    <location>
        <begin position="145"/>
        <end position="178"/>
    </location>
</feature>
<feature type="repeat" description="TPR" evidence="1">
    <location>
        <begin position="111"/>
        <end position="144"/>
    </location>
</feature>
<dbReference type="PROSITE" id="PS50293">
    <property type="entry name" value="TPR_REGION"/>
    <property type="match status" value="1"/>
</dbReference>
<feature type="repeat" description="TPR" evidence="1">
    <location>
        <begin position="281"/>
        <end position="314"/>
    </location>
</feature>
<keyword evidence="2" id="KW-0489">Methyltransferase</keyword>
<dbReference type="GO" id="GO:0008168">
    <property type="term" value="F:methyltransferase activity"/>
    <property type="evidence" value="ECO:0007669"/>
    <property type="project" value="UniProtKB-KW"/>
</dbReference>
<dbReference type="SUPFAM" id="SSF53335">
    <property type="entry name" value="S-adenosyl-L-methionine-dependent methyltransferases"/>
    <property type="match status" value="1"/>
</dbReference>
<dbReference type="Gene3D" id="1.25.40.10">
    <property type="entry name" value="Tetratricopeptide repeat domain"/>
    <property type="match status" value="2"/>
</dbReference>
<dbReference type="InterPro" id="IPR019734">
    <property type="entry name" value="TPR_rpt"/>
</dbReference>
<accession>A4TX37</accession>
<dbReference type="Pfam" id="PF13489">
    <property type="entry name" value="Methyltransf_23"/>
    <property type="match status" value="1"/>
</dbReference>
<dbReference type="CDD" id="cd02440">
    <property type="entry name" value="AdoMet_MTases"/>
    <property type="match status" value="1"/>
</dbReference>
<evidence type="ECO:0000313" key="2">
    <source>
        <dbReference type="EMBL" id="CAM75194.1"/>
    </source>
</evidence>
<dbReference type="SUPFAM" id="SSF48452">
    <property type="entry name" value="TPR-like"/>
    <property type="match status" value="2"/>
</dbReference>
<dbReference type="EMBL" id="CU459003">
    <property type="protein sequence ID" value="CAM75194.1"/>
    <property type="molecule type" value="Genomic_DNA"/>
</dbReference>
<organism evidence="2">
    <name type="scientific">Magnetospirillum gryphiswaldense</name>
    <dbReference type="NCBI Taxonomy" id="55518"/>
    <lineage>
        <taxon>Bacteria</taxon>
        <taxon>Pseudomonadati</taxon>
        <taxon>Pseudomonadota</taxon>
        <taxon>Alphaproteobacteria</taxon>
        <taxon>Rhodospirillales</taxon>
        <taxon>Rhodospirillaceae</taxon>
        <taxon>Magnetospirillum</taxon>
    </lineage>
</organism>
<dbReference type="InterPro" id="IPR029063">
    <property type="entry name" value="SAM-dependent_MTases_sf"/>
</dbReference>
<keyword evidence="1" id="KW-0802">TPR repeat</keyword>
<dbReference type="Pfam" id="PF13432">
    <property type="entry name" value="TPR_16"/>
    <property type="match status" value="1"/>
</dbReference>
<evidence type="ECO:0000256" key="1">
    <source>
        <dbReference type="PROSITE-ProRule" id="PRU00339"/>
    </source>
</evidence>
<dbReference type="PROSITE" id="PS50005">
    <property type="entry name" value="TPR"/>
    <property type="match status" value="6"/>
</dbReference>
<dbReference type="RefSeq" id="WP_106001475.1">
    <property type="nucleotide sequence ID" value="NZ_CP027527.1"/>
</dbReference>
<feature type="repeat" description="TPR" evidence="1">
    <location>
        <begin position="179"/>
        <end position="212"/>
    </location>
</feature>
<feature type="repeat" description="TPR" evidence="1">
    <location>
        <begin position="213"/>
        <end position="246"/>
    </location>
</feature>
<reference evidence="2" key="1">
    <citation type="journal article" date="2007" name="J. Bacteriol.">
        <title>Comparative genome analysis of four magnetotactic bacteria reveals a complex set of group-specific genes implicated in magnetosome biomineralization and function.</title>
        <authorList>
            <person name="Richter M."/>
            <person name="Kube M."/>
            <person name="Bazylinski D.A."/>
            <person name="Lombardot T."/>
            <person name="Gloeckner F.O."/>
            <person name="Reinhardt R."/>
            <person name="Schueler D."/>
        </authorList>
    </citation>
    <scope>NUCLEOTIDE SEQUENCE</scope>
    <source>
        <strain evidence="2">MSR-1</strain>
    </source>
</reference>
<keyword evidence="2" id="KW-0808">Transferase</keyword>
<dbReference type="GO" id="GO:0032259">
    <property type="term" value="P:methylation"/>
    <property type="evidence" value="ECO:0007669"/>
    <property type="project" value="UniProtKB-KW"/>
</dbReference>
<feature type="repeat" description="TPR" evidence="1">
    <location>
        <begin position="247"/>
        <end position="280"/>
    </location>
</feature>
<dbReference type="InterPro" id="IPR011990">
    <property type="entry name" value="TPR-like_helical_dom_sf"/>
</dbReference>
<protein>
    <submittedName>
        <fullName evidence="2">Methyltransferase</fullName>
    </submittedName>
</protein>
<dbReference type="InterPro" id="IPR052943">
    <property type="entry name" value="TMTC_O-mannosyl-trnsfr"/>
</dbReference>
<gene>
    <name evidence="2" type="ORF">MGR_3676</name>
</gene>